<reference evidence="3 4" key="1">
    <citation type="journal article" date="2015" name="PLoS Negl. Trop. Dis.">
        <title>Haemophilus ducreyi Cutaneous Ulcer Strains Are Nearly Identical to Class I Genital Ulcer Strains.</title>
        <authorList>
            <person name="Gangaiah D."/>
            <person name="Webb K.M."/>
            <person name="Humphreys T.L."/>
            <person name="Fortney K.R."/>
            <person name="Toh E."/>
            <person name="Tai A."/>
            <person name="Katz S.S."/>
            <person name="Pillay A."/>
            <person name="Chen C.Y."/>
            <person name="Roberts S.A."/>
            <person name="Munson R.S.Jr."/>
            <person name="Spinola S.M."/>
        </authorList>
    </citation>
    <scope>NUCLEOTIDE SEQUENCE [LARGE SCALE GENOMIC DNA]</scope>
    <source>
        <strain evidence="4">CLU2</strain>
    </source>
</reference>
<sequence length="503" mass="56224">MKMTKKAILLSFLGGFLSLSLEVIWIRLLGFQTFSLPQAFSFTLALFLLGIAFGSFIGKKVCQQGDASINYIGRIFFIAALFDCLAIGLISTTSNSFTNLVYSIFSIFCCALLRGIVFPIVHHLGSEHKKTGAAISNVYFANVLGCTIAPIFIGFYLLDQFTTQQTYLIVISITLIIACFCLTKRVFKAINALFAISVVFATALLPEKMISTLANEEDMQLETLIENKHGIIQVYLDKNQDHLVYGSNVYDGQLNVNLNHNSNGIHRAYLLPVIAPKVKNILVVGLSTGSWVKVLTSMPNLESITVVELNPAYVQLASSYPAMADLLKDNRVNIITDDGRRWLNKNPDQKFDLILMNTTFHWRNYATNLLSQQFLTVTKQHLTDNGFIYFNTTDALDAYKTSQAVFPHVYAYENMSSASLKPIAVPTTPEVHRALANLKWHDGRHIFNSPAEIAEGTARIVNTPLIPYKDIDFSPLKRPAKIITDTNMITEYKYGRLNTVINK</sequence>
<dbReference type="CDD" id="cd06174">
    <property type="entry name" value="MFS"/>
    <property type="match status" value="1"/>
</dbReference>
<feature type="transmembrane region" description="Helical" evidence="2">
    <location>
        <begin position="137"/>
        <end position="158"/>
    </location>
</feature>
<dbReference type="InterPro" id="IPR036259">
    <property type="entry name" value="MFS_trans_sf"/>
</dbReference>
<dbReference type="Gene3D" id="3.40.50.150">
    <property type="entry name" value="Vaccinia Virus protein VP39"/>
    <property type="match status" value="1"/>
</dbReference>
<feature type="transmembrane region" description="Helical" evidence="2">
    <location>
        <begin position="164"/>
        <end position="182"/>
    </location>
</feature>
<gene>
    <name evidence="3" type="ORF">RZ57_05270</name>
</gene>
<dbReference type="Pfam" id="PF01564">
    <property type="entry name" value="Spermine_synth"/>
    <property type="match status" value="1"/>
</dbReference>
<feature type="transmembrane region" description="Helical" evidence="2">
    <location>
        <begin position="189"/>
        <end position="206"/>
    </location>
</feature>
<organism evidence="3 4">
    <name type="scientific">Haemophilus ducreyi</name>
    <dbReference type="NCBI Taxonomy" id="730"/>
    <lineage>
        <taxon>Bacteria</taxon>
        <taxon>Pseudomonadati</taxon>
        <taxon>Pseudomonadota</taxon>
        <taxon>Gammaproteobacteria</taxon>
        <taxon>Pasteurellales</taxon>
        <taxon>Pasteurellaceae</taxon>
        <taxon>Haemophilus</taxon>
    </lineage>
</organism>
<evidence type="ECO:0000256" key="1">
    <source>
        <dbReference type="ARBA" id="ARBA00023115"/>
    </source>
</evidence>
<dbReference type="NCBIfam" id="NF037959">
    <property type="entry name" value="MFS_SpdSyn"/>
    <property type="match status" value="1"/>
</dbReference>
<keyword evidence="2" id="KW-1133">Transmembrane helix</keyword>
<dbReference type="Proteomes" id="UP000060132">
    <property type="component" value="Chromosome"/>
</dbReference>
<dbReference type="AlphaFoldDB" id="A0AAC8UCP5"/>
<evidence type="ECO:0000313" key="4">
    <source>
        <dbReference type="Proteomes" id="UP000060132"/>
    </source>
</evidence>
<protein>
    <submittedName>
        <fullName evidence="3">Membrane protein</fullName>
    </submittedName>
</protein>
<keyword evidence="1" id="KW-0620">Polyamine biosynthesis</keyword>
<dbReference type="PANTHER" id="PTHR43317:SF1">
    <property type="entry name" value="THERMOSPERMINE SYNTHASE ACAULIS5"/>
    <property type="match status" value="1"/>
</dbReference>
<feature type="transmembrane region" description="Helical" evidence="2">
    <location>
        <begin position="38"/>
        <end position="57"/>
    </location>
</feature>
<evidence type="ECO:0000256" key="2">
    <source>
        <dbReference type="SAM" id="Phobius"/>
    </source>
</evidence>
<feature type="transmembrane region" description="Helical" evidence="2">
    <location>
        <begin position="69"/>
        <end position="90"/>
    </location>
</feature>
<keyword evidence="2" id="KW-0472">Membrane</keyword>
<dbReference type="GO" id="GO:0006596">
    <property type="term" value="P:polyamine biosynthetic process"/>
    <property type="evidence" value="ECO:0007669"/>
    <property type="project" value="UniProtKB-KW"/>
</dbReference>
<proteinExistence type="predicted"/>
<dbReference type="EMBL" id="CP011219">
    <property type="protein sequence ID" value="AKO32554.1"/>
    <property type="molecule type" value="Genomic_DNA"/>
</dbReference>
<dbReference type="PANTHER" id="PTHR43317">
    <property type="entry name" value="THERMOSPERMINE SYNTHASE ACAULIS5"/>
    <property type="match status" value="1"/>
</dbReference>
<dbReference type="InterPro" id="IPR029063">
    <property type="entry name" value="SAM-dependent_MTases_sf"/>
</dbReference>
<evidence type="ECO:0000313" key="3">
    <source>
        <dbReference type="EMBL" id="AKO32554.1"/>
    </source>
</evidence>
<keyword evidence="2" id="KW-0812">Transmembrane</keyword>
<accession>A0AAC8UCP5</accession>
<feature type="transmembrane region" description="Helical" evidence="2">
    <location>
        <begin position="102"/>
        <end position="125"/>
    </location>
</feature>
<dbReference type="CDD" id="cd02440">
    <property type="entry name" value="AdoMet_MTases"/>
    <property type="match status" value="1"/>
</dbReference>
<name>A0AAC8UCP5_HAEDC</name>
<dbReference type="SUPFAM" id="SSF53335">
    <property type="entry name" value="S-adenosyl-L-methionine-dependent methyltransferases"/>
    <property type="match status" value="1"/>
</dbReference>
<dbReference type="SUPFAM" id="SSF103473">
    <property type="entry name" value="MFS general substrate transporter"/>
    <property type="match status" value="1"/>
</dbReference>